<dbReference type="AlphaFoldDB" id="A0A165PRB2"/>
<accession>A0A165PRB2</accession>
<dbReference type="Proteomes" id="UP000076727">
    <property type="component" value="Unassembled WGS sequence"/>
</dbReference>
<evidence type="ECO:0000256" key="5">
    <source>
        <dbReference type="ARBA" id="ARBA00022692"/>
    </source>
</evidence>
<name>A0A165PRB2_9APHY</name>
<comment type="similarity">
    <text evidence="3">Belongs to the cytochrome P450 family.</text>
</comment>
<keyword evidence="10" id="KW-0503">Monooxygenase</keyword>
<evidence type="ECO:0000256" key="6">
    <source>
        <dbReference type="ARBA" id="ARBA00022723"/>
    </source>
</evidence>
<evidence type="ECO:0000313" key="13">
    <source>
        <dbReference type="Proteomes" id="UP000076727"/>
    </source>
</evidence>
<keyword evidence="4" id="KW-0349">Heme</keyword>
<keyword evidence="9" id="KW-0408">Iron</keyword>
<sequence length="77" mass="8911">TVIGHDRLTCVEDRPSLPYIEALIKELHRFRPITPLAPHTTLVDDEYQGYRIPRGSWIMANTWSVCDTLSDIILLNY</sequence>
<dbReference type="InterPro" id="IPR001128">
    <property type="entry name" value="Cyt_P450"/>
</dbReference>
<keyword evidence="5" id="KW-0812">Transmembrane</keyword>
<keyword evidence="8" id="KW-0560">Oxidoreductase</keyword>
<dbReference type="PANTHER" id="PTHR46300">
    <property type="entry name" value="P450, PUTATIVE (EUROFUNG)-RELATED-RELATED"/>
    <property type="match status" value="1"/>
</dbReference>
<dbReference type="GO" id="GO:0004497">
    <property type="term" value="F:monooxygenase activity"/>
    <property type="evidence" value="ECO:0007669"/>
    <property type="project" value="UniProtKB-KW"/>
</dbReference>
<protein>
    <recommendedName>
        <fullName evidence="14">Cytochrome P450</fullName>
    </recommendedName>
</protein>
<evidence type="ECO:0008006" key="14">
    <source>
        <dbReference type="Google" id="ProtNLM"/>
    </source>
</evidence>
<reference evidence="12 13" key="1">
    <citation type="journal article" date="2016" name="Mol. Biol. Evol.">
        <title>Comparative Genomics of Early-Diverging Mushroom-Forming Fungi Provides Insights into the Origins of Lignocellulose Decay Capabilities.</title>
        <authorList>
            <person name="Nagy L.G."/>
            <person name="Riley R."/>
            <person name="Tritt A."/>
            <person name="Adam C."/>
            <person name="Daum C."/>
            <person name="Floudas D."/>
            <person name="Sun H."/>
            <person name="Yadav J.S."/>
            <person name="Pangilinan J."/>
            <person name="Larsson K.H."/>
            <person name="Matsuura K."/>
            <person name="Barry K."/>
            <person name="Labutti K."/>
            <person name="Kuo R."/>
            <person name="Ohm R.A."/>
            <person name="Bhattacharya S.S."/>
            <person name="Shirouzu T."/>
            <person name="Yoshinaga Y."/>
            <person name="Martin F.M."/>
            <person name="Grigoriev I.V."/>
            <person name="Hibbett D.S."/>
        </authorList>
    </citation>
    <scope>NUCLEOTIDE SEQUENCE [LARGE SCALE GENOMIC DNA]</scope>
    <source>
        <strain evidence="12 13">L-15889</strain>
    </source>
</reference>
<dbReference type="InterPro" id="IPR036396">
    <property type="entry name" value="Cyt_P450_sf"/>
</dbReference>
<dbReference type="InterPro" id="IPR050364">
    <property type="entry name" value="Cytochrome_P450_fung"/>
</dbReference>
<evidence type="ECO:0000256" key="1">
    <source>
        <dbReference type="ARBA" id="ARBA00001971"/>
    </source>
</evidence>
<keyword evidence="7" id="KW-1133">Transmembrane helix</keyword>
<evidence type="ECO:0000256" key="7">
    <source>
        <dbReference type="ARBA" id="ARBA00022989"/>
    </source>
</evidence>
<evidence type="ECO:0000256" key="11">
    <source>
        <dbReference type="ARBA" id="ARBA00023136"/>
    </source>
</evidence>
<dbReference type="Gene3D" id="1.10.630.10">
    <property type="entry name" value="Cytochrome P450"/>
    <property type="match status" value="1"/>
</dbReference>
<proteinExistence type="inferred from homology"/>
<dbReference type="SUPFAM" id="SSF48264">
    <property type="entry name" value="Cytochrome P450"/>
    <property type="match status" value="1"/>
</dbReference>
<dbReference type="GO" id="GO:0005506">
    <property type="term" value="F:iron ion binding"/>
    <property type="evidence" value="ECO:0007669"/>
    <property type="project" value="InterPro"/>
</dbReference>
<dbReference type="GO" id="GO:0020037">
    <property type="term" value="F:heme binding"/>
    <property type="evidence" value="ECO:0007669"/>
    <property type="project" value="InterPro"/>
</dbReference>
<dbReference type="EMBL" id="KV429065">
    <property type="protein sequence ID" value="KZT68538.1"/>
    <property type="molecule type" value="Genomic_DNA"/>
</dbReference>
<dbReference type="Pfam" id="PF00067">
    <property type="entry name" value="p450"/>
    <property type="match status" value="1"/>
</dbReference>
<evidence type="ECO:0000313" key="12">
    <source>
        <dbReference type="EMBL" id="KZT68538.1"/>
    </source>
</evidence>
<evidence type="ECO:0000256" key="4">
    <source>
        <dbReference type="ARBA" id="ARBA00022617"/>
    </source>
</evidence>
<gene>
    <name evidence="12" type="ORF">DAEQUDRAFT_671046</name>
</gene>
<keyword evidence="6" id="KW-0479">Metal-binding</keyword>
<evidence type="ECO:0000256" key="8">
    <source>
        <dbReference type="ARBA" id="ARBA00023002"/>
    </source>
</evidence>
<dbReference type="OrthoDB" id="3934656at2759"/>
<comment type="cofactor">
    <cofactor evidence="1">
        <name>heme</name>
        <dbReference type="ChEBI" id="CHEBI:30413"/>
    </cofactor>
</comment>
<feature type="non-terminal residue" evidence="12">
    <location>
        <position position="1"/>
    </location>
</feature>
<evidence type="ECO:0000256" key="10">
    <source>
        <dbReference type="ARBA" id="ARBA00023033"/>
    </source>
</evidence>
<evidence type="ECO:0000256" key="9">
    <source>
        <dbReference type="ARBA" id="ARBA00023004"/>
    </source>
</evidence>
<organism evidence="12 13">
    <name type="scientific">Daedalea quercina L-15889</name>
    <dbReference type="NCBI Taxonomy" id="1314783"/>
    <lineage>
        <taxon>Eukaryota</taxon>
        <taxon>Fungi</taxon>
        <taxon>Dikarya</taxon>
        <taxon>Basidiomycota</taxon>
        <taxon>Agaricomycotina</taxon>
        <taxon>Agaricomycetes</taxon>
        <taxon>Polyporales</taxon>
        <taxon>Fomitopsis</taxon>
    </lineage>
</organism>
<keyword evidence="13" id="KW-1185">Reference proteome</keyword>
<evidence type="ECO:0000256" key="2">
    <source>
        <dbReference type="ARBA" id="ARBA00004370"/>
    </source>
</evidence>
<keyword evidence="11" id="KW-0472">Membrane</keyword>
<dbReference type="GO" id="GO:0016705">
    <property type="term" value="F:oxidoreductase activity, acting on paired donors, with incorporation or reduction of molecular oxygen"/>
    <property type="evidence" value="ECO:0007669"/>
    <property type="project" value="InterPro"/>
</dbReference>
<evidence type="ECO:0000256" key="3">
    <source>
        <dbReference type="ARBA" id="ARBA00010617"/>
    </source>
</evidence>
<dbReference type="GO" id="GO:0016020">
    <property type="term" value="C:membrane"/>
    <property type="evidence" value="ECO:0007669"/>
    <property type="project" value="UniProtKB-SubCell"/>
</dbReference>
<comment type="subcellular location">
    <subcellularLocation>
        <location evidence="2">Membrane</location>
    </subcellularLocation>
</comment>
<dbReference type="STRING" id="1314783.A0A165PRB2"/>